<dbReference type="GO" id="GO:0008360">
    <property type="term" value="P:regulation of cell shape"/>
    <property type="evidence" value="ECO:0007669"/>
    <property type="project" value="UniProtKB-KW"/>
</dbReference>
<keyword evidence="12 17" id="KW-0573">Peptidoglycan synthesis</keyword>
<dbReference type="EMBL" id="ADLK01000029">
    <property type="protein sequence ID" value="KMW16588.1"/>
    <property type="molecule type" value="Genomic_DNA"/>
</dbReference>
<protein>
    <recommendedName>
        <fullName evidence="6 17">UDP-N-acetylmuramoylalanine--D-glutamate ligase</fullName>
        <ecNumber evidence="5 17">6.3.2.9</ecNumber>
    </recommendedName>
    <alternativeName>
        <fullName evidence="15 17">D-glutamic acid-adding enzyme</fullName>
    </alternativeName>
    <alternativeName>
        <fullName evidence="14 17">UDP-N-acetylmuramoyl-L-alanyl-D-glutamate synthetase</fullName>
    </alternativeName>
</protein>
<dbReference type="InterPro" id="IPR036565">
    <property type="entry name" value="Mur-like_cat_sf"/>
</dbReference>
<evidence type="ECO:0000256" key="6">
    <source>
        <dbReference type="ARBA" id="ARBA00015655"/>
    </source>
</evidence>
<keyword evidence="7 17" id="KW-0963">Cytoplasm</keyword>
<evidence type="ECO:0000256" key="14">
    <source>
        <dbReference type="ARBA" id="ARBA00030398"/>
    </source>
</evidence>
<evidence type="ECO:0000256" key="11">
    <source>
        <dbReference type="ARBA" id="ARBA00022960"/>
    </source>
</evidence>
<dbReference type="Gene3D" id="3.90.190.20">
    <property type="entry name" value="Mur ligase, C-terminal domain"/>
    <property type="match status" value="1"/>
</dbReference>
<dbReference type="PANTHER" id="PTHR43692:SF1">
    <property type="entry name" value="UDP-N-ACETYLMURAMOYLALANINE--D-GLUTAMATE LIGASE"/>
    <property type="match status" value="1"/>
</dbReference>
<evidence type="ECO:0000259" key="19">
    <source>
        <dbReference type="Pfam" id="PF02875"/>
    </source>
</evidence>
<gene>
    <name evidence="17" type="primary">murD</name>
    <name evidence="21" type="ORF">HMPREF9470_04088</name>
</gene>
<evidence type="ECO:0000256" key="1">
    <source>
        <dbReference type="ARBA" id="ARBA00002734"/>
    </source>
</evidence>
<evidence type="ECO:0000256" key="3">
    <source>
        <dbReference type="ARBA" id="ARBA00004752"/>
    </source>
</evidence>
<dbReference type="RefSeq" id="WP_007863643.1">
    <property type="nucleotide sequence ID" value="NZ_KQ235881.1"/>
</dbReference>
<dbReference type="GO" id="GO:0008764">
    <property type="term" value="F:UDP-N-acetylmuramoylalanine-D-glutamate ligase activity"/>
    <property type="evidence" value="ECO:0007669"/>
    <property type="project" value="UniProtKB-UniRule"/>
</dbReference>
<proteinExistence type="inferred from homology"/>
<evidence type="ECO:0000256" key="7">
    <source>
        <dbReference type="ARBA" id="ARBA00022490"/>
    </source>
</evidence>
<keyword evidence="17 18" id="KW-0132">Cell division</keyword>
<dbReference type="SUPFAM" id="SSF53244">
    <property type="entry name" value="MurD-like peptide ligases, peptide-binding domain"/>
    <property type="match status" value="1"/>
</dbReference>
<dbReference type="GO" id="GO:0005524">
    <property type="term" value="F:ATP binding"/>
    <property type="evidence" value="ECO:0007669"/>
    <property type="project" value="UniProtKB-UniRule"/>
</dbReference>
<evidence type="ECO:0000256" key="10">
    <source>
        <dbReference type="ARBA" id="ARBA00022840"/>
    </source>
</evidence>
<dbReference type="HAMAP" id="MF_00639">
    <property type="entry name" value="MurD"/>
    <property type="match status" value="1"/>
</dbReference>
<name>A0A0J9BUX9_9FIRM</name>
<dbReference type="SUPFAM" id="SSF51984">
    <property type="entry name" value="MurCD N-terminal domain"/>
    <property type="match status" value="1"/>
</dbReference>
<dbReference type="Pfam" id="PF02875">
    <property type="entry name" value="Mur_ligase_C"/>
    <property type="match status" value="1"/>
</dbReference>
<evidence type="ECO:0000256" key="5">
    <source>
        <dbReference type="ARBA" id="ARBA00012212"/>
    </source>
</evidence>
<dbReference type="Pfam" id="PF21799">
    <property type="entry name" value="MurD-like_N"/>
    <property type="match status" value="1"/>
</dbReference>
<feature type="domain" description="Mur ligase central" evidence="20">
    <location>
        <begin position="113"/>
        <end position="292"/>
    </location>
</feature>
<comment type="catalytic activity">
    <reaction evidence="16 17 18">
        <text>UDP-N-acetyl-alpha-D-muramoyl-L-alanine + D-glutamate + ATP = UDP-N-acetyl-alpha-D-muramoyl-L-alanyl-D-glutamate + ADP + phosphate + H(+)</text>
        <dbReference type="Rhea" id="RHEA:16429"/>
        <dbReference type="ChEBI" id="CHEBI:15378"/>
        <dbReference type="ChEBI" id="CHEBI:29986"/>
        <dbReference type="ChEBI" id="CHEBI:30616"/>
        <dbReference type="ChEBI" id="CHEBI:43474"/>
        <dbReference type="ChEBI" id="CHEBI:83898"/>
        <dbReference type="ChEBI" id="CHEBI:83900"/>
        <dbReference type="ChEBI" id="CHEBI:456216"/>
        <dbReference type="EC" id="6.3.2.9"/>
    </reaction>
</comment>
<dbReference type="GO" id="GO:0051301">
    <property type="term" value="P:cell division"/>
    <property type="evidence" value="ECO:0007669"/>
    <property type="project" value="UniProtKB-KW"/>
</dbReference>
<evidence type="ECO:0000313" key="22">
    <source>
        <dbReference type="Proteomes" id="UP000037392"/>
    </source>
</evidence>
<dbReference type="GeneID" id="93161549"/>
<dbReference type="AlphaFoldDB" id="A0A0J9BUX9"/>
<evidence type="ECO:0000256" key="18">
    <source>
        <dbReference type="RuleBase" id="RU003664"/>
    </source>
</evidence>
<keyword evidence="13 17" id="KW-0961">Cell wall biogenesis/degradation</keyword>
<dbReference type="InterPro" id="IPR036615">
    <property type="entry name" value="Mur_ligase_C_dom_sf"/>
</dbReference>
<comment type="subcellular location">
    <subcellularLocation>
        <location evidence="2 17 18">Cytoplasm</location>
    </subcellularLocation>
</comment>
<comment type="similarity">
    <text evidence="4 17">Belongs to the MurCDEF family.</text>
</comment>
<dbReference type="PANTHER" id="PTHR43692">
    <property type="entry name" value="UDP-N-ACETYLMURAMOYLALANINE--D-GLUTAMATE LIGASE"/>
    <property type="match status" value="1"/>
</dbReference>
<dbReference type="InterPro" id="IPR004101">
    <property type="entry name" value="Mur_ligase_C"/>
</dbReference>
<evidence type="ECO:0000256" key="8">
    <source>
        <dbReference type="ARBA" id="ARBA00022598"/>
    </source>
</evidence>
<keyword evidence="11 17" id="KW-0133">Cell shape</keyword>
<keyword evidence="8 17" id="KW-0436">Ligase</keyword>
<comment type="caution">
    <text evidence="21">The sequence shown here is derived from an EMBL/GenBank/DDBJ whole genome shotgun (WGS) entry which is preliminary data.</text>
</comment>
<dbReference type="GO" id="GO:0009252">
    <property type="term" value="P:peptidoglycan biosynthetic process"/>
    <property type="evidence" value="ECO:0007669"/>
    <property type="project" value="UniProtKB-UniRule"/>
</dbReference>
<evidence type="ECO:0000256" key="12">
    <source>
        <dbReference type="ARBA" id="ARBA00022984"/>
    </source>
</evidence>
<dbReference type="InterPro" id="IPR005762">
    <property type="entry name" value="MurD"/>
</dbReference>
<sequence length="452" mass="49878">MNQSQKVLVAGTGLSGISAARLILERGGEVVLYDGNTALKEEDIKAKLDKEAKVNVVLGEIKRSDLLGVELCIISPGIPLDSPFVAVVDDAKIPILGEIELAYQCAMGKLAAITGTNGKTTTTALTGEILKARYEETFVVGNIGDPYTARVLDMTEESVTVAEVSSFQLETIMDFHPDVSAILNITPDHLNRHGTMENYIRIKECITLNQTEQDAVVLNYDDPVLRGFGQDPELKPRVIWFSSREKLADGFCMNGDNIVHCQKGRETVLVNVHDMKLLGRHNYENVMAAAAIGLEMGVSMADIARVVEGFLPVEHRIEFVRERTGVRYYNDSKGTNPDAAIQALRAMPGPTILIAGGYDKNSDYDDWVSEFEGKVKYIVLIGQTRDKIAECAKKHKFTEIMYAEDMQEAVQVCAVYADTGDYVLLSPACASWGMFKNYEERGRVFKECVMAL</sequence>
<accession>A0A0J9BUX9</accession>
<evidence type="ECO:0000256" key="15">
    <source>
        <dbReference type="ARBA" id="ARBA00032324"/>
    </source>
</evidence>
<feature type="domain" description="Mur ligase C-terminal" evidence="19">
    <location>
        <begin position="315"/>
        <end position="429"/>
    </location>
</feature>
<evidence type="ECO:0000256" key="4">
    <source>
        <dbReference type="ARBA" id="ARBA00010416"/>
    </source>
</evidence>
<evidence type="ECO:0000256" key="17">
    <source>
        <dbReference type="HAMAP-Rule" id="MF_00639"/>
    </source>
</evidence>
<dbReference type="SUPFAM" id="SSF53623">
    <property type="entry name" value="MurD-like peptide ligases, catalytic domain"/>
    <property type="match status" value="1"/>
</dbReference>
<evidence type="ECO:0000256" key="16">
    <source>
        <dbReference type="ARBA" id="ARBA00047632"/>
    </source>
</evidence>
<dbReference type="GO" id="GO:0071555">
    <property type="term" value="P:cell wall organization"/>
    <property type="evidence" value="ECO:0007669"/>
    <property type="project" value="UniProtKB-KW"/>
</dbReference>
<dbReference type="UniPathway" id="UPA00219"/>
<dbReference type="Gene3D" id="3.40.1190.10">
    <property type="entry name" value="Mur-like, catalytic domain"/>
    <property type="match status" value="1"/>
</dbReference>
<comment type="pathway">
    <text evidence="3 17 18">Cell wall biogenesis; peptidoglycan biosynthesis.</text>
</comment>
<evidence type="ECO:0000313" key="21">
    <source>
        <dbReference type="EMBL" id="KMW16588.1"/>
    </source>
</evidence>
<reference evidence="21 22" key="1">
    <citation type="submission" date="2011-04" db="EMBL/GenBank/DDBJ databases">
        <title>The Genome Sequence of Clostridium citroniae WAL-19142.</title>
        <authorList>
            <consortium name="The Broad Institute Genome Sequencing Platform"/>
            <person name="Earl A."/>
            <person name="Ward D."/>
            <person name="Feldgarden M."/>
            <person name="Gevers D."/>
            <person name="Warren Y.A."/>
            <person name="Tyrrell K.L."/>
            <person name="Citron D.M."/>
            <person name="Goldstein E.J."/>
            <person name="Daigneault M."/>
            <person name="Allen-Vercoe E."/>
            <person name="Young S.K."/>
            <person name="Zeng Q."/>
            <person name="Gargeya S."/>
            <person name="Fitzgerald M."/>
            <person name="Haas B."/>
            <person name="Abouelleil A."/>
            <person name="Alvarado L."/>
            <person name="Arachchi H.M."/>
            <person name="Berlin A."/>
            <person name="Brown A."/>
            <person name="Chapman S.B."/>
            <person name="Chen Z."/>
            <person name="Dunbar C."/>
            <person name="Freedman E."/>
            <person name="Gearin G."/>
            <person name="Gellesch M."/>
            <person name="Goldberg J."/>
            <person name="Griggs A."/>
            <person name="Gujja S."/>
            <person name="Heilman E.R."/>
            <person name="Heiman D."/>
            <person name="Howarth C."/>
            <person name="Larson L."/>
            <person name="Lui A."/>
            <person name="MacDonald P.J."/>
            <person name="Mehta T."/>
            <person name="Montmayeur A."/>
            <person name="Murphy C."/>
            <person name="Neiman D."/>
            <person name="Pearson M."/>
            <person name="Priest M."/>
            <person name="Roberts A."/>
            <person name="Saif S."/>
            <person name="Shea T."/>
            <person name="Shenoy N."/>
            <person name="Sisk P."/>
            <person name="Stolte C."/>
            <person name="Sykes S."/>
            <person name="White J."/>
            <person name="Yandava C."/>
            <person name="Wortman J."/>
            <person name="Nusbaum C."/>
            <person name="Birren B."/>
        </authorList>
    </citation>
    <scope>NUCLEOTIDE SEQUENCE [LARGE SCALE GENOMIC DNA]</scope>
    <source>
        <strain evidence="21 22">WAL-19142</strain>
    </source>
</reference>
<dbReference type="Gene3D" id="3.40.50.720">
    <property type="entry name" value="NAD(P)-binding Rossmann-like Domain"/>
    <property type="match status" value="1"/>
</dbReference>
<evidence type="ECO:0000259" key="20">
    <source>
        <dbReference type="Pfam" id="PF08245"/>
    </source>
</evidence>
<keyword evidence="17 18" id="KW-0131">Cell cycle</keyword>
<organism evidence="21 22">
    <name type="scientific">[Clostridium] citroniae WAL-19142</name>
    <dbReference type="NCBI Taxonomy" id="742734"/>
    <lineage>
        <taxon>Bacteria</taxon>
        <taxon>Bacillati</taxon>
        <taxon>Bacillota</taxon>
        <taxon>Clostridia</taxon>
        <taxon>Lachnospirales</taxon>
        <taxon>Lachnospiraceae</taxon>
        <taxon>Enterocloster</taxon>
    </lineage>
</organism>
<dbReference type="Proteomes" id="UP000037392">
    <property type="component" value="Unassembled WGS sequence"/>
</dbReference>
<dbReference type="InterPro" id="IPR013221">
    <property type="entry name" value="Mur_ligase_cen"/>
</dbReference>
<dbReference type="EC" id="6.3.2.9" evidence="5 17"/>
<evidence type="ECO:0000256" key="13">
    <source>
        <dbReference type="ARBA" id="ARBA00023316"/>
    </source>
</evidence>
<keyword evidence="10 17" id="KW-0067">ATP-binding</keyword>
<dbReference type="GO" id="GO:0005737">
    <property type="term" value="C:cytoplasm"/>
    <property type="evidence" value="ECO:0007669"/>
    <property type="project" value="UniProtKB-SubCell"/>
</dbReference>
<keyword evidence="9 17" id="KW-0547">Nucleotide-binding</keyword>
<feature type="binding site" evidence="17">
    <location>
        <begin position="115"/>
        <end position="121"/>
    </location>
    <ligand>
        <name>ATP</name>
        <dbReference type="ChEBI" id="CHEBI:30616"/>
    </ligand>
</feature>
<dbReference type="OrthoDB" id="9809796at2"/>
<dbReference type="NCBIfam" id="TIGR01087">
    <property type="entry name" value="murD"/>
    <property type="match status" value="1"/>
</dbReference>
<comment type="function">
    <text evidence="1 17 18">Cell wall formation. Catalyzes the addition of glutamate to the nucleotide precursor UDP-N-acetylmuramoyl-L-alanine (UMA).</text>
</comment>
<dbReference type="PATRIC" id="fig|742734.4.peg.4379"/>
<dbReference type="Pfam" id="PF08245">
    <property type="entry name" value="Mur_ligase_M"/>
    <property type="match status" value="1"/>
</dbReference>
<evidence type="ECO:0000256" key="9">
    <source>
        <dbReference type="ARBA" id="ARBA00022741"/>
    </source>
</evidence>
<evidence type="ECO:0000256" key="2">
    <source>
        <dbReference type="ARBA" id="ARBA00004496"/>
    </source>
</evidence>